<organism evidence="1">
    <name type="scientific">viral metagenome</name>
    <dbReference type="NCBI Taxonomy" id="1070528"/>
    <lineage>
        <taxon>unclassified sequences</taxon>
        <taxon>metagenomes</taxon>
        <taxon>organismal metagenomes</taxon>
    </lineage>
</organism>
<proteinExistence type="predicted"/>
<evidence type="ECO:0000313" key="1">
    <source>
        <dbReference type="EMBL" id="QHT37491.1"/>
    </source>
</evidence>
<dbReference type="AlphaFoldDB" id="A0A6C0F9H1"/>
<reference evidence="1" key="1">
    <citation type="journal article" date="2020" name="Nature">
        <title>Giant virus diversity and host interactions through global metagenomics.</title>
        <authorList>
            <person name="Schulz F."/>
            <person name="Roux S."/>
            <person name="Paez-Espino D."/>
            <person name="Jungbluth S."/>
            <person name="Walsh D.A."/>
            <person name="Denef V.J."/>
            <person name="McMahon K.D."/>
            <person name="Konstantinidis K.T."/>
            <person name="Eloe-Fadrosh E.A."/>
            <person name="Kyrpides N.C."/>
            <person name="Woyke T."/>
        </authorList>
    </citation>
    <scope>NUCLEOTIDE SEQUENCE</scope>
    <source>
        <strain evidence="1">GVMAG-S-ERX555997-44</strain>
    </source>
</reference>
<accession>A0A6C0F9H1</accession>
<protein>
    <submittedName>
        <fullName evidence="1">Uncharacterized protein</fullName>
    </submittedName>
</protein>
<sequence>MLVNIILAHRDSIKFMEQQVTLIRKHFKVNDGSQIKIYGYVDGHSINNRKIMFGKWKQLNVEPIQVPDIFNGKSRQNCSASESFGIASQWVYENYIKDNTTDIFVCMENDIFPFKNINIEEYVKDYEICGEVRFNALHLPDRMNHFWQGFIIYNKSLMENSNLWSSLYNSNIKCLYNSNHYWIDTGGESYFWIEKDKKNRKIRQMVTNGNEKYDGFSSLKCTPHNITTDIEHLPQIFRKNYNPRFRVLVYDNCLLHLERMGKENDNEKTLWWNNAYNAILNN</sequence>
<name>A0A6C0F9H1_9ZZZZ</name>
<dbReference type="EMBL" id="MN738797">
    <property type="protein sequence ID" value="QHT37491.1"/>
    <property type="molecule type" value="Genomic_DNA"/>
</dbReference>